<dbReference type="RefSeq" id="WP_108023353.1">
    <property type="nucleotide sequence ID" value="NZ_QBKR01000011.1"/>
</dbReference>
<name>A0A2T6BU23_9BACL</name>
<dbReference type="Proteomes" id="UP000244240">
    <property type="component" value="Unassembled WGS sequence"/>
</dbReference>
<accession>A0A2T6BU23</accession>
<dbReference type="AlphaFoldDB" id="A0A2T6BU23"/>
<reference evidence="1 2" key="1">
    <citation type="submission" date="2018-04" db="EMBL/GenBank/DDBJ databases">
        <title>Genomic Encyclopedia of Archaeal and Bacterial Type Strains, Phase II (KMG-II): from individual species to whole genera.</title>
        <authorList>
            <person name="Goeker M."/>
        </authorList>
    </citation>
    <scope>NUCLEOTIDE SEQUENCE [LARGE SCALE GENOMIC DNA]</scope>
    <source>
        <strain evidence="1 2">DSM 45787</strain>
    </source>
</reference>
<gene>
    <name evidence="1" type="ORF">C8P63_11111</name>
</gene>
<comment type="caution">
    <text evidence="1">The sequence shown here is derived from an EMBL/GenBank/DDBJ whole genome shotgun (WGS) entry which is preliminary data.</text>
</comment>
<organism evidence="1 2">
    <name type="scientific">Melghirimyces profundicolus</name>
    <dbReference type="NCBI Taxonomy" id="1242148"/>
    <lineage>
        <taxon>Bacteria</taxon>
        <taxon>Bacillati</taxon>
        <taxon>Bacillota</taxon>
        <taxon>Bacilli</taxon>
        <taxon>Bacillales</taxon>
        <taxon>Thermoactinomycetaceae</taxon>
        <taxon>Melghirimyces</taxon>
    </lineage>
</organism>
<keyword evidence="2" id="KW-1185">Reference proteome</keyword>
<evidence type="ECO:0000313" key="1">
    <source>
        <dbReference type="EMBL" id="PTX59581.1"/>
    </source>
</evidence>
<proteinExistence type="predicted"/>
<dbReference type="EMBL" id="QBKR01000011">
    <property type="protein sequence ID" value="PTX59581.1"/>
    <property type="molecule type" value="Genomic_DNA"/>
</dbReference>
<evidence type="ECO:0000313" key="2">
    <source>
        <dbReference type="Proteomes" id="UP000244240"/>
    </source>
</evidence>
<sequence>MQEIKHDIHSSRLLQRLILTMPADMHEKLKEIAEEKTQETGGAIKWSMAMLTRKALQEYIERYEKSKQE</sequence>
<protein>
    <submittedName>
        <fullName evidence="1">Uncharacterized protein</fullName>
    </submittedName>
</protein>